<dbReference type="SMART" id="SM00369">
    <property type="entry name" value="LRR_TYP"/>
    <property type="match status" value="3"/>
</dbReference>
<keyword evidence="3" id="KW-1185">Reference proteome</keyword>
<evidence type="ECO:0000256" key="1">
    <source>
        <dbReference type="ARBA" id="ARBA00022614"/>
    </source>
</evidence>
<name>A0ABM1ETC2_PRICU</name>
<sequence length="117" mass="12481">MQGKGGFVSQLPSLHTIRLRDNRIGAVTVATYGGGALLRLLDLGYNEIVAPRSRSARLRYLTLDNNALTSLHQGRWSQLPSLAHPGLSGNAIAALPEGALPDHGINVKSSLLANRAY</sequence>
<gene>
    <name evidence="4" type="primary">LOC106815492</name>
</gene>
<evidence type="ECO:0000313" key="4">
    <source>
        <dbReference type="RefSeq" id="XP_014675443.1"/>
    </source>
</evidence>
<feature type="non-terminal residue" evidence="4">
    <location>
        <position position="117"/>
    </location>
</feature>
<evidence type="ECO:0000256" key="2">
    <source>
        <dbReference type="ARBA" id="ARBA00022737"/>
    </source>
</evidence>
<dbReference type="InterPro" id="IPR003591">
    <property type="entry name" value="Leu-rich_rpt_typical-subtyp"/>
</dbReference>
<evidence type="ECO:0000313" key="3">
    <source>
        <dbReference type="Proteomes" id="UP000695022"/>
    </source>
</evidence>
<protein>
    <submittedName>
        <fullName evidence="4">Insulin-like growth factor-binding protein complex acid labile subunit</fullName>
    </submittedName>
</protein>
<accession>A0ABM1ETC2</accession>
<dbReference type="PANTHER" id="PTHR45617">
    <property type="entry name" value="LEUCINE RICH REPEAT FAMILY PROTEIN"/>
    <property type="match status" value="1"/>
</dbReference>
<dbReference type="PANTHER" id="PTHR45617:SF170">
    <property type="entry name" value="MIP14966P"/>
    <property type="match status" value="1"/>
</dbReference>
<dbReference type="InterPro" id="IPR032675">
    <property type="entry name" value="LRR_dom_sf"/>
</dbReference>
<organism evidence="3 4">
    <name type="scientific">Priapulus caudatus</name>
    <name type="common">Priapulid worm</name>
    <dbReference type="NCBI Taxonomy" id="37621"/>
    <lineage>
        <taxon>Eukaryota</taxon>
        <taxon>Metazoa</taxon>
        <taxon>Ecdysozoa</taxon>
        <taxon>Scalidophora</taxon>
        <taxon>Priapulida</taxon>
        <taxon>Priapulimorpha</taxon>
        <taxon>Priapulimorphida</taxon>
        <taxon>Priapulidae</taxon>
        <taxon>Priapulus</taxon>
    </lineage>
</organism>
<reference evidence="4" key="1">
    <citation type="submission" date="2025-08" db="UniProtKB">
        <authorList>
            <consortium name="RefSeq"/>
        </authorList>
    </citation>
    <scope>IDENTIFICATION</scope>
</reference>
<dbReference type="SUPFAM" id="SSF52058">
    <property type="entry name" value="L domain-like"/>
    <property type="match status" value="1"/>
</dbReference>
<keyword evidence="1" id="KW-0433">Leucine-rich repeat</keyword>
<dbReference type="GeneID" id="106815492"/>
<dbReference type="Gene3D" id="3.80.10.10">
    <property type="entry name" value="Ribonuclease Inhibitor"/>
    <property type="match status" value="1"/>
</dbReference>
<keyword evidence="2" id="KW-0677">Repeat</keyword>
<dbReference type="Proteomes" id="UP000695022">
    <property type="component" value="Unplaced"/>
</dbReference>
<proteinExistence type="predicted"/>
<dbReference type="RefSeq" id="XP_014675443.1">
    <property type="nucleotide sequence ID" value="XM_014819957.1"/>
</dbReference>